<accession>A0A069D1V3</accession>
<keyword evidence="2" id="KW-0812">Transmembrane</keyword>
<dbReference type="Proteomes" id="UP000030643">
    <property type="component" value="Unassembled WGS sequence"/>
</dbReference>
<evidence type="ECO:0000313" key="3">
    <source>
        <dbReference type="EMBL" id="GAK31321.1"/>
    </source>
</evidence>
<sequence>MKPTKKANSLRQKIYQDELEKQRQQRDIELRKQLQAENIESEAAVSELKRKLENEKSRVASVIFERLVDDKFALITSKDLDLKVTSNILLQSELYQVISDFYDKIAEELGLIRIKIDPDNREAKRYLTTKQLSDYDYKSEELNVVFGTNKDYQEVRKRRLKDITFLIFYPWLFAPILPLIFSLMALWFRHGDVVWNDPRFLLLNFVLLLVFPIATYITAWWNDWEI</sequence>
<dbReference type="AlphaFoldDB" id="A0A069D1V3"/>
<feature type="transmembrane region" description="Helical" evidence="2">
    <location>
        <begin position="200"/>
        <end position="221"/>
    </location>
</feature>
<dbReference type="EMBL" id="DF820492">
    <property type="protein sequence ID" value="GAK31321.1"/>
    <property type="molecule type" value="Genomic_DNA"/>
</dbReference>
<evidence type="ECO:0000256" key="1">
    <source>
        <dbReference type="SAM" id="Coils"/>
    </source>
</evidence>
<reference evidence="4" key="1">
    <citation type="journal article" date="2014" name="Genome Announc.">
        <title>Draft genome sequence of Weissella oryzae SG25T, isolated from fermented rice grains.</title>
        <authorList>
            <person name="Tanizawa Y."/>
            <person name="Fujisawa T."/>
            <person name="Mochizuki T."/>
            <person name="Kaminuma E."/>
            <person name="Suzuki Y."/>
            <person name="Nakamura Y."/>
            <person name="Tohno M."/>
        </authorList>
    </citation>
    <scope>NUCLEOTIDE SEQUENCE [LARGE SCALE GENOMIC DNA]</scope>
    <source>
        <strain evidence="4">DSM 25784 / JCM 18191 / LMG 30913 / SG25</strain>
    </source>
</reference>
<evidence type="ECO:0000256" key="2">
    <source>
        <dbReference type="SAM" id="Phobius"/>
    </source>
</evidence>
<protein>
    <submittedName>
        <fullName evidence="3">Probable kinesin-related protein KLPA</fullName>
    </submittedName>
</protein>
<feature type="transmembrane region" description="Helical" evidence="2">
    <location>
        <begin position="166"/>
        <end position="188"/>
    </location>
</feature>
<keyword evidence="2" id="KW-1133">Transmembrane helix</keyword>
<evidence type="ECO:0000313" key="4">
    <source>
        <dbReference type="Proteomes" id="UP000030643"/>
    </source>
</evidence>
<organism evidence="3 4">
    <name type="scientific">Weissella oryzae (strain DSM 25784 / JCM 18191 / LMG 30913 / SG25)</name>
    <dbReference type="NCBI Taxonomy" id="1329250"/>
    <lineage>
        <taxon>Bacteria</taxon>
        <taxon>Bacillati</taxon>
        <taxon>Bacillota</taxon>
        <taxon>Bacilli</taxon>
        <taxon>Lactobacillales</taxon>
        <taxon>Lactobacillaceae</taxon>
        <taxon>Weissella</taxon>
    </lineage>
</organism>
<gene>
    <name evidence="3" type="ORF">WOSG25_090180</name>
</gene>
<keyword evidence="1" id="KW-0175">Coiled coil</keyword>
<proteinExistence type="predicted"/>
<keyword evidence="4" id="KW-1185">Reference proteome</keyword>
<keyword evidence="2" id="KW-0472">Membrane</keyword>
<feature type="coiled-coil region" evidence="1">
    <location>
        <begin position="31"/>
        <end position="58"/>
    </location>
</feature>
<dbReference type="RefSeq" id="WP_027699318.1">
    <property type="nucleotide sequence ID" value="NZ_DF820492.1"/>
</dbReference>
<name>A0A069D1V3_WEIOS</name>